<reference evidence="2 3" key="1">
    <citation type="journal article" date="2024" name="G3 (Bethesda)">
        <title>Genome assembly of Hibiscus sabdariffa L. provides insights into metabolisms of medicinal natural products.</title>
        <authorList>
            <person name="Kim T."/>
        </authorList>
    </citation>
    <scope>NUCLEOTIDE SEQUENCE [LARGE SCALE GENOMIC DNA]</scope>
    <source>
        <strain evidence="2">TK-2024</strain>
        <tissue evidence="2">Old leaves</tissue>
    </source>
</reference>
<dbReference type="Proteomes" id="UP001396334">
    <property type="component" value="Unassembled WGS sequence"/>
</dbReference>
<dbReference type="EMBL" id="JBBPBN010001908">
    <property type="protein sequence ID" value="KAK8477132.1"/>
    <property type="molecule type" value="Genomic_DNA"/>
</dbReference>
<evidence type="ECO:0000313" key="3">
    <source>
        <dbReference type="Proteomes" id="UP001396334"/>
    </source>
</evidence>
<evidence type="ECO:0000256" key="1">
    <source>
        <dbReference type="SAM" id="MobiDB-lite"/>
    </source>
</evidence>
<dbReference type="PANTHER" id="PTHR33735">
    <property type="entry name" value="EXPRESSED PROTEIN"/>
    <property type="match status" value="1"/>
</dbReference>
<organism evidence="2 3">
    <name type="scientific">Hibiscus sabdariffa</name>
    <name type="common">roselle</name>
    <dbReference type="NCBI Taxonomy" id="183260"/>
    <lineage>
        <taxon>Eukaryota</taxon>
        <taxon>Viridiplantae</taxon>
        <taxon>Streptophyta</taxon>
        <taxon>Embryophyta</taxon>
        <taxon>Tracheophyta</taxon>
        <taxon>Spermatophyta</taxon>
        <taxon>Magnoliopsida</taxon>
        <taxon>eudicotyledons</taxon>
        <taxon>Gunneridae</taxon>
        <taxon>Pentapetalae</taxon>
        <taxon>rosids</taxon>
        <taxon>malvids</taxon>
        <taxon>Malvales</taxon>
        <taxon>Malvaceae</taxon>
        <taxon>Malvoideae</taxon>
        <taxon>Hibiscus</taxon>
    </lineage>
</organism>
<sequence length="236" mass="26102">MSTSSGFNLPCSCKVPMESCNCKSQSSILYFLAISKHGGEHQILRNSKFQSLGRGLRLQNTDRNRIMVFCNSSVEPGPIVPPAPAPAPALGSWKHWFLGILMSIILPMWRGDWRPLLKLKLEQAETVIETAEAVTDIVENVAEQVEKVADEVGDVLPEGKLKDALEIVEDIADETADDARRAGEFIDKLRVLTQINIKQVEDVVDQVEEKVESSMKPNRRGGHGAEDKKETTEGHA</sequence>
<evidence type="ECO:0000313" key="2">
    <source>
        <dbReference type="EMBL" id="KAK8477132.1"/>
    </source>
</evidence>
<protein>
    <submittedName>
        <fullName evidence="2">Uncharacterized protein</fullName>
    </submittedName>
</protein>
<proteinExistence type="predicted"/>
<keyword evidence="3" id="KW-1185">Reference proteome</keyword>
<comment type="caution">
    <text evidence="2">The sequence shown here is derived from an EMBL/GenBank/DDBJ whole genome shotgun (WGS) entry which is preliminary data.</text>
</comment>
<feature type="region of interest" description="Disordered" evidence="1">
    <location>
        <begin position="207"/>
        <end position="236"/>
    </location>
</feature>
<dbReference type="PANTHER" id="PTHR33735:SF14">
    <property type="entry name" value="PHAGE CAPSID SCAFFOLDING PROTEIN (GPO) SERINE PEPTIDASE"/>
    <property type="match status" value="1"/>
</dbReference>
<gene>
    <name evidence="2" type="ORF">V6N11_057792</name>
</gene>
<accession>A0ABR1ZAJ0</accession>
<name>A0ABR1ZAJ0_9ROSI</name>
<feature type="compositionally biased region" description="Basic and acidic residues" evidence="1">
    <location>
        <begin position="223"/>
        <end position="236"/>
    </location>
</feature>